<keyword evidence="3" id="KW-1185">Reference proteome</keyword>
<name>A0A4U6TAB7_SETVI</name>
<dbReference type="AlphaFoldDB" id="A0A4U6TAB7"/>
<evidence type="ECO:0000313" key="2">
    <source>
        <dbReference type="EMBL" id="TKV98231.1"/>
    </source>
</evidence>
<evidence type="ECO:0000256" key="1">
    <source>
        <dbReference type="SAM" id="SignalP"/>
    </source>
</evidence>
<feature type="chain" id="PRO_5020585509" evidence="1">
    <location>
        <begin position="19"/>
        <end position="48"/>
    </location>
</feature>
<keyword evidence="1" id="KW-0732">Signal</keyword>
<protein>
    <submittedName>
        <fullName evidence="2">Uncharacterized protein</fullName>
    </submittedName>
</protein>
<sequence>MSWCVAVFLFWSVRVSRQRVAALRTTPIGWGRGLVAMEMTAATPLVEE</sequence>
<dbReference type="EMBL" id="CM016560">
    <property type="protein sequence ID" value="TKV98231.1"/>
    <property type="molecule type" value="Genomic_DNA"/>
</dbReference>
<evidence type="ECO:0000313" key="3">
    <source>
        <dbReference type="Proteomes" id="UP000298652"/>
    </source>
</evidence>
<feature type="signal peptide" evidence="1">
    <location>
        <begin position="1"/>
        <end position="18"/>
    </location>
</feature>
<organism evidence="2 3">
    <name type="scientific">Setaria viridis</name>
    <name type="common">Green bristlegrass</name>
    <name type="synonym">Setaria italica subsp. viridis</name>
    <dbReference type="NCBI Taxonomy" id="4556"/>
    <lineage>
        <taxon>Eukaryota</taxon>
        <taxon>Viridiplantae</taxon>
        <taxon>Streptophyta</taxon>
        <taxon>Embryophyta</taxon>
        <taxon>Tracheophyta</taxon>
        <taxon>Spermatophyta</taxon>
        <taxon>Magnoliopsida</taxon>
        <taxon>Liliopsida</taxon>
        <taxon>Poales</taxon>
        <taxon>Poaceae</taxon>
        <taxon>PACMAD clade</taxon>
        <taxon>Panicoideae</taxon>
        <taxon>Panicodae</taxon>
        <taxon>Paniceae</taxon>
        <taxon>Cenchrinae</taxon>
        <taxon>Setaria</taxon>
    </lineage>
</organism>
<accession>A0A4U6TAB7</accession>
<dbReference type="Gramene" id="TKV98231">
    <property type="protein sequence ID" value="TKV98231"/>
    <property type="gene ID" value="SEVIR_9G545332v2"/>
</dbReference>
<dbReference type="Proteomes" id="UP000298652">
    <property type="component" value="Chromosome 9"/>
</dbReference>
<proteinExistence type="predicted"/>
<gene>
    <name evidence="2" type="ORF">SEVIR_9G545332v2</name>
</gene>
<reference evidence="2" key="1">
    <citation type="submission" date="2019-03" db="EMBL/GenBank/DDBJ databases">
        <title>WGS assembly of Setaria viridis.</title>
        <authorList>
            <person name="Huang P."/>
            <person name="Jenkins J."/>
            <person name="Grimwood J."/>
            <person name="Barry K."/>
            <person name="Healey A."/>
            <person name="Mamidi S."/>
            <person name="Sreedasyam A."/>
            <person name="Shu S."/>
            <person name="Feldman M."/>
            <person name="Wu J."/>
            <person name="Yu Y."/>
            <person name="Chen C."/>
            <person name="Johnson J."/>
            <person name="Rokhsar D."/>
            <person name="Baxter I."/>
            <person name="Schmutz J."/>
            <person name="Brutnell T."/>
            <person name="Kellogg E."/>
        </authorList>
    </citation>
    <scope>NUCLEOTIDE SEQUENCE [LARGE SCALE GENOMIC DNA]</scope>
</reference>